<gene>
    <name evidence="2" type="ORF">NPM19_28460</name>
</gene>
<organism evidence="2 3">
    <name type="scientific">Bacillus cereus</name>
    <dbReference type="NCBI Taxonomy" id="1396"/>
    <lineage>
        <taxon>Bacteria</taxon>
        <taxon>Bacillati</taxon>
        <taxon>Bacillota</taxon>
        <taxon>Bacilli</taxon>
        <taxon>Bacillales</taxon>
        <taxon>Bacillaceae</taxon>
        <taxon>Bacillus</taxon>
        <taxon>Bacillus cereus group</taxon>
    </lineage>
</organism>
<dbReference type="Proteomes" id="UP001204643">
    <property type="component" value="Unassembled WGS sequence"/>
</dbReference>
<feature type="region of interest" description="Disordered" evidence="1">
    <location>
        <begin position="34"/>
        <end position="53"/>
    </location>
</feature>
<sequence length="53" mass="6473">MGQNTYNEMLLHAREANKSPVYIIDPKANAAEWKEKWEQRKRQESRRKERNGW</sequence>
<accession>A0AAW5L2X7</accession>
<reference evidence="2" key="1">
    <citation type="submission" date="2022-07" db="EMBL/GenBank/DDBJ databases">
        <title>Identification and characterization of Bacillus thuringiensis and other Bacillus cereus group isolates from spinach by whole genome sequencing.</title>
        <authorList>
            <person name="Zao X."/>
            <person name="Zervas A."/>
            <person name="Hendriks M."/>
            <person name="Rajkovic A."/>
            <person name="Van Overbeek L."/>
            <person name="Hendriksen N.B."/>
            <person name="Uyttendaele M."/>
        </authorList>
    </citation>
    <scope>NUCLEOTIDE SEQUENCE</scope>
    <source>
        <strain evidence="2">781001F-1</strain>
    </source>
</reference>
<comment type="caution">
    <text evidence="2">The sequence shown here is derived from an EMBL/GenBank/DDBJ whole genome shotgun (WGS) entry which is preliminary data.</text>
</comment>
<dbReference type="EMBL" id="JANHEB010000075">
    <property type="protein sequence ID" value="MCQ6288523.1"/>
    <property type="molecule type" value="Genomic_DNA"/>
</dbReference>
<name>A0AAW5L2X7_BACCE</name>
<evidence type="ECO:0000313" key="2">
    <source>
        <dbReference type="EMBL" id="MCQ6288523.1"/>
    </source>
</evidence>
<protein>
    <submittedName>
        <fullName evidence="2">Uncharacterized protein</fullName>
    </submittedName>
</protein>
<evidence type="ECO:0000256" key="1">
    <source>
        <dbReference type="SAM" id="MobiDB-lite"/>
    </source>
</evidence>
<evidence type="ECO:0000313" key="3">
    <source>
        <dbReference type="Proteomes" id="UP001204643"/>
    </source>
</evidence>
<dbReference type="RefSeq" id="WP_222127658.1">
    <property type="nucleotide sequence ID" value="NZ_JANHDX010000046.1"/>
</dbReference>
<proteinExistence type="predicted"/>
<dbReference type="AlphaFoldDB" id="A0AAW5L2X7"/>